<evidence type="ECO:0008006" key="4">
    <source>
        <dbReference type="Google" id="ProtNLM"/>
    </source>
</evidence>
<name>A0A2W5P3V1_9SPHN</name>
<feature type="signal peptide" evidence="1">
    <location>
        <begin position="1"/>
        <end position="22"/>
    </location>
</feature>
<feature type="chain" id="PRO_5016066675" description="Spore coat protein U domain-containing protein" evidence="1">
    <location>
        <begin position="23"/>
        <end position="180"/>
    </location>
</feature>
<gene>
    <name evidence="2" type="ORF">DI555_00920</name>
</gene>
<dbReference type="Proteomes" id="UP000249082">
    <property type="component" value="Unassembled WGS sequence"/>
</dbReference>
<keyword evidence="1" id="KW-0732">Signal</keyword>
<evidence type="ECO:0000313" key="2">
    <source>
        <dbReference type="EMBL" id="PZQ57525.1"/>
    </source>
</evidence>
<comment type="caution">
    <text evidence="2">The sequence shown here is derived from an EMBL/GenBank/DDBJ whole genome shotgun (WGS) entry which is preliminary data.</text>
</comment>
<evidence type="ECO:0000313" key="3">
    <source>
        <dbReference type="Proteomes" id="UP000249082"/>
    </source>
</evidence>
<sequence length="180" mass="17835">MFRSFAAMAMLAAVLPVSPAQAATQGSVGATSTGTITINATIAGLVQISNLTDLTFSALTGSADAQQTENVCVWSNTSSKSYTIRATGSGTASAFTLASGTNAPVPYTVAWANSTAATTGTGLTTNVASAAFTSAAVTPLCAAGANPSAKLFVTILAADQNTMIANAAYTGVLTLLVTPQ</sequence>
<dbReference type="AlphaFoldDB" id="A0A2W5P3V1"/>
<proteinExistence type="predicted"/>
<accession>A0A2W5P3V1</accession>
<reference evidence="2 3" key="1">
    <citation type="submission" date="2017-08" db="EMBL/GenBank/DDBJ databases">
        <title>Infants hospitalized years apart are colonized by the same room-sourced microbial strains.</title>
        <authorList>
            <person name="Brooks B."/>
            <person name="Olm M.R."/>
            <person name="Firek B.A."/>
            <person name="Baker R."/>
            <person name="Thomas B.C."/>
            <person name="Morowitz M.J."/>
            <person name="Banfield J.F."/>
        </authorList>
    </citation>
    <scope>NUCLEOTIDE SEQUENCE [LARGE SCALE GENOMIC DNA]</scope>
    <source>
        <strain evidence="2">S2_005_002_R2_33</strain>
    </source>
</reference>
<evidence type="ECO:0000256" key="1">
    <source>
        <dbReference type="SAM" id="SignalP"/>
    </source>
</evidence>
<organism evidence="2 3">
    <name type="scientific">Novosphingobium pentaromativorans</name>
    <dbReference type="NCBI Taxonomy" id="205844"/>
    <lineage>
        <taxon>Bacteria</taxon>
        <taxon>Pseudomonadati</taxon>
        <taxon>Pseudomonadota</taxon>
        <taxon>Alphaproteobacteria</taxon>
        <taxon>Sphingomonadales</taxon>
        <taxon>Sphingomonadaceae</taxon>
        <taxon>Novosphingobium</taxon>
    </lineage>
</organism>
<protein>
    <recommendedName>
        <fullName evidence="4">Spore coat protein U domain-containing protein</fullName>
    </recommendedName>
</protein>
<dbReference type="EMBL" id="QFPX01000001">
    <property type="protein sequence ID" value="PZQ57525.1"/>
    <property type="molecule type" value="Genomic_DNA"/>
</dbReference>